<dbReference type="EMBL" id="LR796761">
    <property type="protein sequence ID" value="CAB4164279.1"/>
    <property type="molecule type" value="Genomic_DNA"/>
</dbReference>
<gene>
    <name evidence="2" type="ORF">UFOVP830_19</name>
</gene>
<evidence type="ECO:0000256" key="1">
    <source>
        <dbReference type="SAM" id="MobiDB-lite"/>
    </source>
</evidence>
<sequence length="441" mass="45748">MPTYQMTAPDGKTYRIDGPEGATDDQVRAEIIKQNPHLSAPQQTTQVQPYQRQPSFGEKIRGVAYPVAEAVGAGLGGLVGTGVGPAGTIAGASLGYAGVKGLENLIDQYTGAARPETLGQAAARTASDVATGATYEMGGQLLGKGIAAGAGLFKKSTAPTVQDLKSASSAAYDRAKQSGATFDMANTAPSLVQTMQNEGFDAALHPKLSPVFDRITSLYQNSLAGNPASVTEVRNFNRLLNKSIRGTPDEKRIAGMLADQFDTAIEQANPQVAADLMKGRELWGRAARSQQITNVIKKAEASKSPTNEMIKKGLSRIAEKSTGFTPQEQAAIQSLAKGQPITNVLSTVGGFAPGLTPTGIIKGIGYEQAAQMISPQLALGLATAGSAAKGSANMLAKRSANALAESIRKGALNIPQPAFTSTLSQRIAPAGLILATQQGQQ</sequence>
<name>A0A6J5NXQ0_9CAUD</name>
<protein>
    <submittedName>
        <fullName evidence="2">Uncharacterized protein</fullName>
    </submittedName>
</protein>
<reference evidence="2" key="1">
    <citation type="submission" date="2020-04" db="EMBL/GenBank/DDBJ databases">
        <authorList>
            <person name="Chiriac C."/>
            <person name="Salcher M."/>
            <person name="Ghai R."/>
            <person name="Kavagutti S V."/>
        </authorList>
    </citation>
    <scope>NUCLEOTIDE SEQUENCE</scope>
</reference>
<accession>A0A6J5NXQ0</accession>
<proteinExistence type="predicted"/>
<organism evidence="2">
    <name type="scientific">uncultured Caudovirales phage</name>
    <dbReference type="NCBI Taxonomy" id="2100421"/>
    <lineage>
        <taxon>Viruses</taxon>
        <taxon>Duplodnaviria</taxon>
        <taxon>Heunggongvirae</taxon>
        <taxon>Uroviricota</taxon>
        <taxon>Caudoviricetes</taxon>
        <taxon>Peduoviridae</taxon>
        <taxon>Maltschvirus</taxon>
        <taxon>Maltschvirus maltsch</taxon>
    </lineage>
</organism>
<evidence type="ECO:0000313" key="2">
    <source>
        <dbReference type="EMBL" id="CAB4164279.1"/>
    </source>
</evidence>
<feature type="region of interest" description="Disordered" evidence="1">
    <location>
        <begin position="1"/>
        <end position="21"/>
    </location>
</feature>